<proteinExistence type="predicted"/>
<sequence>MVCDHRRPWTPTALLGCGCPPKKEMAKGGGEKGMQTLQNVPQLQVYERTGDAVRWAHEKRLTVQRIHREYYLIPPVMLIATQRILLDPTGDAHRHTENIT</sequence>
<gene>
    <name evidence="1" type="ORF">MSG28_015399</name>
</gene>
<accession>A0ACC0KAP2</accession>
<comment type="caution">
    <text evidence="1">The sequence shown here is derived from an EMBL/GenBank/DDBJ whole genome shotgun (WGS) entry which is preliminary data.</text>
</comment>
<dbReference type="Proteomes" id="UP001064048">
    <property type="component" value="Chromosome 28"/>
</dbReference>
<reference evidence="1 2" key="1">
    <citation type="journal article" date="2022" name="Genome Biol. Evol.">
        <title>The Spruce Budworm Genome: Reconstructing the Evolutionary History of Antifreeze Proteins.</title>
        <authorList>
            <person name="Beliveau C."/>
            <person name="Gagne P."/>
            <person name="Picq S."/>
            <person name="Vernygora O."/>
            <person name="Keeling C.I."/>
            <person name="Pinkney K."/>
            <person name="Doucet D."/>
            <person name="Wen F."/>
            <person name="Johnston J.S."/>
            <person name="Maaroufi H."/>
            <person name="Boyle B."/>
            <person name="Laroche J."/>
            <person name="Dewar K."/>
            <person name="Juretic N."/>
            <person name="Blackburn G."/>
            <person name="Nisole A."/>
            <person name="Brunet B."/>
            <person name="Brandao M."/>
            <person name="Lumley L."/>
            <person name="Duan J."/>
            <person name="Quan G."/>
            <person name="Lucarotti C.J."/>
            <person name="Roe A.D."/>
            <person name="Sperling F.A.H."/>
            <person name="Levesque R.C."/>
            <person name="Cusson M."/>
        </authorList>
    </citation>
    <scope>NUCLEOTIDE SEQUENCE [LARGE SCALE GENOMIC DNA]</scope>
    <source>
        <strain evidence="1">Glfc:IPQL:Cfum</strain>
    </source>
</reference>
<dbReference type="EMBL" id="CM046128">
    <property type="protein sequence ID" value="KAI8433358.1"/>
    <property type="molecule type" value="Genomic_DNA"/>
</dbReference>
<evidence type="ECO:0000313" key="1">
    <source>
        <dbReference type="EMBL" id="KAI8433358.1"/>
    </source>
</evidence>
<organism evidence="1 2">
    <name type="scientific">Choristoneura fumiferana</name>
    <name type="common">Spruce budworm moth</name>
    <name type="synonym">Archips fumiferana</name>
    <dbReference type="NCBI Taxonomy" id="7141"/>
    <lineage>
        <taxon>Eukaryota</taxon>
        <taxon>Metazoa</taxon>
        <taxon>Ecdysozoa</taxon>
        <taxon>Arthropoda</taxon>
        <taxon>Hexapoda</taxon>
        <taxon>Insecta</taxon>
        <taxon>Pterygota</taxon>
        <taxon>Neoptera</taxon>
        <taxon>Endopterygota</taxon>
        <taxon>Lepidoptera</taxon>
        <taxon>Glossata</taxon>
        <taxon>Ditrysia</taxon>
        <taxon>Tortricoidea</taxon>
        <taxon>Tortricidae</taxon>
        <taxon>Tortricinae</taxon>
        <taxon>Choristoneura</taxon>
    </lineage>
</organism>
<evidence type="ECO:0000313" key="2">
    <source>
        <dbReference type="Proteomes" id="UP001064048"/>
    </source>
</evidence>
<name>A0ACC0KAP2_CHOFU</name>
<keyword evidence="2" id="KW-1185">Reference proteome</keyword>
<protein>
    <submittedName>
        <fullName evidence="1">Uncharacterized protein</fullName>
    </submittedName>
</protein>